<feature type="domain" description="TonB-dependent receptor plug" evidence="4">
    <location>
        <begin position="86"/>
        <end position="192"/>
    </location>
</feature>
<dbReference type="InterPro" id="IPR000531">
    <property type="entry name" value="Beta-barrel_TonB"/>
</dbReference>
<dbReference type="Gene3D" id="2.170.130.10">
    <property type="entry name" value="TonB-dependent receptor, plug domain"/>
    <property type="match status" value="1"/>
</dbReference>
<gene>
    <name evidence="5" type="ORF">FHS90_003356</name>
</gene>
<dbReference type="SUPFAM" id="SSF49464">
    <property type="entry name" value="Carboxypeptidase regulatory domain-like"/>
    <property type="match status" value="1"/>
</dbReference>
<dbReference type="NCBIfam" id="TIGR04056">
    <property type="entry name" value="OMP_RagA_SusC"/>
    <property type="match status" value="1"/>
</dbReference>
<evidence type="ECO:0000313" key="5">
    <source>
        <dbReference type="EMBL" id="MBA9078626.1"/>
    </source>
</evidence>
<dbReference type="Proteomes" id="UP000563094">
    <property type="component" value="Unassembled WGS sequence"/>
</dbReference>
<keyword evidence="1" id="KW-0812">Transmembrane</keyword>
<comment type="similarity">
    <text evidence="1 2">Belongs to the TonB-dependent receptor family.</text>
</comment>
<keyword evidence="6" id="KW-1185">Reference proteome</keyword>
<dbReference type="InterPro" id="IPR008969">
    <property type="entry name" value="CarboxyPept-like_regulatory"/>
</dbReference>
<evidence type="ECO:0000313" key="6">
    <source>
        <dbReference type="Proteomes" id="UP000563094"/>
    </source>
</evidence>
<evidence type="ECO:0000259" key="3">
    <source>
        <dbReference type="Pfam" id="PF00593"/>
    </source>
</evidence>
<feature type="domain" description="TonB-dependent receptor-like beta-barrel" evidence="3">
    <location>
        <begin position="467"/>
        <end position="783"/>
    </location>
</feature>
<accession>A0A839GV37</accession>
<organism evidence="5 6">
    <name type="scientific">Rufibacter quisquiliarum</name>
    <dbReference type="NCBI Taxonomy" id="1549639"/>
    <lineage>
        <taxon>Bacteria</taxon>
        <taxon>Pseudomonadati</taxon>
        <taxon>Bacteroidota</taxon>
        <taxon>Cytophagia</taxon>
        <taxon>Cytophagales</taxon>
        <taxon>Hymenobacteraceae</taxon>
        <taxon>Rufibacter</taxon>
    </lineage>
</organism>
<dbReference type="AlphaFoldDB" id="A0A839GV37"/>
<dbReference type="InterPro" id="IPR012910">
    <property type="entry name" value="Plug_dom"/>
</dbReference>
<evidence type="ECO:0000259" key="4">
    <source>
        <dbReference type="Pfam" id="PF07715"/>
    </source>
</evidence>
<dbReference type="SUPFAM" id="SSF56935">
    <property type="entry name" value="Porins"/>
    <property type="match status" value="1"/>
</dbReference>
<dbReference type="Pfam" id="PF00593">
    <property type="entry name" value="TonB_dep_Rec_b-barrel"/>
    <property type="match status" value="1"/>
</dbReference>
<comment type="caution">
    <text evidence="5">The sequence shown here is derived from an EMBL/GenBank/DDBJ whole genome shotgun (WGS) entry which is preliminary data.</text>
</comment>
<dbReference type="PROSITE" id="PS52016">
    <property type="entry name" value="TONB_DEPENDENT_REC_3"/>
    <property type="match status" value="1"/>
</dbReference>
<keyword evidence="1 2" id="KW-0472">Membrane</keyword>
<sequence>MTDEKKEPLPGVSISIKGTTLGTLTDIDGKFTLSVPENGGTLVFSYLGFEPREIPVGDQTTLLVNLQPQASELTEVVVVGYGEQKKASVVGSISQTRGEDLLKTGSVTTISEALQGQMPGVMVMNSNGKPGSDAAEILIRGKSSWVSSRPLTLVDGVERDINDVDVNEIENVSVLKDASATAVYGVRGANGVILVTTKRGKTGKPKISFSTNFGIKEPTAKVKYADYLTTMEMYNEAVINDKSWELVIPESEREAWRQNISNAGPYNQYFPQINWWDELVKDYGYQQQYNLNVSGGTEFVRYFTSLGYLNDGDIYRTQKREDYDPSFRYERYNWRSNLDFTLTKSTQFSVGLSGKFGYRNQPGYRIDGGGENGFGQEEFMEKIYSSPNNLFPLKYADGEWGDSKAGGHNMLVQLNEGGQRMYKYYEGFYDASLSQDLDVITKGLSVKGKIAYTSASNYQSDILRGFGKDFDIIRYYRQYDYSKPVEGANGNVSYPVVAQNRWPDDLTQTDVLIASYDNIYGYRQKLYYEFSFNYARKFGQHDVTGLILMNRQFDISNGISSAVQFPKYREDWVGRVTYGFKNRYLLEANGAYTGSEQFAKGKRFGFFPSLSVGWVLSEEKIIHEFASDVLNFLKVRYSFGQVGSDILTGDRFTYIQIYDTRGNLPLGYQNRTVYGPIYTEGRAANPNATWETGTKQNLGIDMDLWNRLNATVDIYSEKRTDMLMIRNTVPSWFGVAAPSANIGETKSRGYELAIGWKDKIGSEFSYRIGVNFSHNENRIVFRDGARDTPEYQKQEGKPIGGDFRVQTAGYYTSLDDIYNYGAVSLGTVQGNLVPGDFMYIDFNADGRIDNLDRVAMEKTNYPWTTYGMNLGFSFKNFDVNVLFYGVTDVGKQIPGQLLWDFNGNFVSGQPNIANRWTAANAVNAQKPALHFSNKNHSQTSSSYSYVSGDYLRLKNAEIAYRIPTSYLKRIGISGLQVYANGTNLLTFTDLDERIDPETSSAGVYPLVRRFNLGFRVSF</sequence>
<keyword evidence="2" id="KW-0798">TonB box</keyword>
<proteinExistence type="inferred from homology"/>
<keyword evidence="1" id="KW-1134">Transmembrane beta strand</keyword>
<keyword evidence="1" id="KW-0813">Transport</keyword>
<dbReference type="Pfam" id="PF07715">
    <property type="entry name" value="Plug"/>
    <property type="match status" value="1"/>
</dbReference>
<dbReference type="Pfam" id="PF13715">
    <property type="entry name" value="CarbopepD_reg_2"/>
    <property type="match status" value="1"/>
</dbReference>
<evidence type="ECO:0000256" key="2">
    <source>
        <dbReference type="RuleBase" id="RU003357"/>
    </source>
</evidence>
<protein>
    <submittedName>
        <fullName evidence="5">TonB-linked SusC/RagA family outer membrane protein</fullName>
    </submittedName>
</protein>
<dbReference type="InterPro" id="IPR039426">
    <property type="entry name" value="TonB-dep_rcpt-like"/>
</dbReference>
<keyword evidence="1" id="KW-0998">Cell outer membrane</keyword>
<dbReference type="InterPro" id="IPR037066">
    <property type="entry name" value="Plug_dom_sf"/>
</dbReference>
<dbReference type="InterPro" id="IPR023996">
    <property type="entry name" value="TonB-dep_OMP_SusC/RagA"/>
</dbReference>
<dbReference type="EMBL" id="JACJIQ010000014">
    <property type="protein sequence ID" value="MBA9078626.1"/>
    <property type="molecule type" value="Genomic_DNA"/>
</dbReference>
<reference evidence="5 6" key="1">
    <citation type="submission" date="2020-08" db="EMBL/GenBank/DDBJ databases">
        <title>Genomic Encyclopedia of Type Strains, Phase IV (KMG-IV): sequencing the most valuable type-strain genomes for metagenomic binning, comparative biology and taxonomic classification.</title>
        <authorList>
            <person name="Goeker M."/>
        </authorList>
    </citation>
    <scope>NUCLEOTIDE SEQUENCE [LARGE SCALE GENOMIC DNA]</scope>
    <source>
        <strain evidence="5 6">DSM 29854</strain>
    </source>
</reference>
<dbReference type="Gene3D" id="2.60.40.1120">
    <property type="entry name" value="Carboxypeptidase-like, regulatory domain"/>
    <property type="match status" value="1"/>
</dbReference>
<dbReference type="InterPro" id="IPR023997">
    <property type="entry name" value="TonB-dep_OMP_SusC/RagA_CS"/>
</dbReference>
<evidence type="ECO:0000256" key="1">
    <source>
        <dbReference type="PROSITE-ProRule" id="PRU01360"/>
    </source>
</evidence>
<dbReference type="GO" id="GO:0009279">
    <property type="term" value="C:cell outer membrane"/>
    <property type="evidence" value="ECO:0007669"/>
    <property type="project" value="UniProtKB-SubCell"/>
</dbReference>
<dbReference type="NCBIfam" id="TIGR04057">
    <property type="entry name" value="SusC_RagA_signa"/>
    <property type="match status" value="1"/>
</dbReference>
<comment type="subcellular location">
    <subcellularLocation>
        <location evidence="1">Cell outer membrane</location>
        <topology evidence="1">Multi-pass membrane protein</topology>
    </subcellularLocation>
</comment>
<name>A0A839GV37_9BACT</name>
<dbReference type="FunFam" id="2.170.130.10:FF:000003">
    <property type="entry name" value="SusC/RagA family TonB-linked outer membrane protein"/>
    <property type="match status" value="1"/>
</dbReference>